<organism evidence="1 2">
    <name type="scientific">Phytophthora fragariaefolia</name>
    <dbReference type="NCBI Taxonomy" id="1490495"/>
    <lineage>
        <taxon>Eukaryota</taxon>
        <taxon>Sar</taxon>
        <taxon>Stramenopiles</taxon>
        <taxon>Oomycota</taxon>
        <taxon>Peronosporomycetes</taxon>
        <taxon>Peronosporales</taxon>
        <taxon>Peronosporaceae</taxon>
        <taxon>Phytophthora</taxon>
    </lineage>
</organism>
<protein>
    <submittedName>
        <fullName evidence="1">Unnamed protein product</fullName>
    </submittedName>
</protein>
<keyword evidence="2" id="KW-1185">Reference proteome</keyword>
<gene>
    <name evidence="1" type="ORF">Pfra01_001322100</name>
</gene>
<evidence type="ECO:0000313" key="1">
    <source>
        <dbReference type="EMBL" id="GMF41550.1"/>
    </source>
</evidence>
<sequence length="133" mass="14858">MRDRLDQVHRALGLPVLPSAGYDPDSVAEEVANEEQALLEEMGVDFYASGSQRTSIADEAAPTVQRFSVDQQGTVHRSVYERLLRTQASRGMDAFDSRMAARLLRANDEAYFRWIAEDGRHFAIPTPTPGHKP</sequence>
<evidence type="ECO:0000313" key="2">
    <source>
        <dbReference type="Proteomes" id="UP001165121"/>
    </source>
</evidence>
<reference evidence="1" key="1">
    <citation type="submission" date="2023-04" db="EMBL/GenBank/DDBJ databases">
        <title>Phytophthora fragariaefolia NBRC 109709.</title>
        <authorList>
            <person name="Ichikawa N."/>
            <person name="Sato H."/>
            <person name="Tonouchi N."/>
        </authorList>
    </citation>
    <scope>NUCLEOTIDE SEQUENCE</scope>
    <source>
        <strain evidence="1">NBRC 109709</strain>
    </source>
</reference>
<comment type="caution">
    <text evidence="1">The sequence shown here is derived from an EMBL/GenBank/DDBJ whole genome shotgun (WGS) entry which is preliminary data.</text>
</comment>
<dbReference type="OrthoDB" id="101386at2759"/>
<name>A0A9W6XMF4_9STRA</name>
<dbReference type="EMBL" id="BSXT01001347">
    <property type="protein sequence ID" value="GMF41550.1"/>
    <property type="molecule type" value="Genomic_DNA"/>
</dbReference>
<proteinExistence type="predicted"/>
<dbReference type="AlphaFoldDB" id="A0A9W6XMF4"/>
<dbReference type="Proteomes" id="UP001165121">
    <property type="component" value="Unassembled WGS sequence"/>
</dbReference>
<accession>A0A9W6XMF4</accession>